<organism evidence="2 3">
    <name type="scientific">Rotaria magnacalcarata</name>
    <dbReference type="NCBI Taxonomy" id="392030"/>
    <lineage>
        <taxon>Eukaryota</taxon>
        <taxon>Metazoa</taxon>
        <taxon>Spiralia</taxon>
        <taxon>Gnathifera</taxon>
        <taxon>Rotifera</taxon>
        <taxon>Eurotatoria</taxon>
        <taxon>Bdelloidea</taxon>
        <taxon>Philodinida</taxon>
        <taxon>Philodinidae</taxon>
        <taxon>Rotaria</taxon>
    </lineage>
</organism>
<gene>
    <name evidence="2" type="ORF">GIL414_LOCUS85341</name>
</gene>
<name>A0A8S3JW27_9BILA</name>
<feature type="non-terminal residue" evidence="2">
    <location>
        <position position="1"/>
    </location>
</feature>
<comment type="caution">
    <text evidence="2">The sequence shown here is derived from an EMBL/GenBank/DDBJ whole genome shotgun (WGS) entry which is preliminary data.</text>
</comment>
<dbReference type="Pfam" id="PF00026">
    <property type="entry name" value="Asp"/>
    <property type="match status" value="1"/>
</dbReference>
<dbReference type="Gene3D" id="2.60.40.1960">
    <property type="match status" value="1"/>
</dbReference>
<evidence type="ECO:0000313" key="2">
    <source>
        <dbReference type="EMBL" id="CAF5222958.1"/>
    </source>
</evidence>
<dbReference type="InterPro" id="IPR021109">
    <property type="entry name" value="Peptidase_aspartic_dom_sf"/>
</dbReference>
<accession>A0A8S3JW27</accession>
<dbReference type="SUPFAM" id="SSF50630">
    <property type="entry name" value="Acid proteases"/>
    <property type="match status" value="1"/>
</dbReference>
<dbReference type="EMBL" id="CAJOBJ010369975">
    <property type="protein sequence ID" value="CAF5222958.1"/>
    <property type="molecule type" value="Genomic_DNA"/>
</dbReference>
<dbReference type="AlphaFoldDB" id="A0A8S3JW27"/>
<protein>
    <recommendedName>
        <fullName evidence="1">Peptidase A1 domain-containing protein</fullName>
    </recommendedName>
</protein>
<feature type="domain" description="Peptidase A1" evidence="1">
    <location>
        <begin position="1"/>
        <end position="40"/>
    </location>
</feature>
<dbReference type="PROSITE" id="PS51767">
    <property type="entry name" value="PEPTIDASE_A1"/>
    <property type="match status" value="1"/>
</dbReference>
<evidence type="ECO:0000313" key="3">
    <source>
        <dbReference type="Proteomes" id="UP000681720"/>
    </source>
</evidence>
<reference evidence="2" key="1">
    <citation type="submission" date="2021-02" db="EMBL/GenBank/DDBJ databases">
        <authorList>
            <person name="Nowell W R."/>
        </authorList>
    </citation>
    <scope>NUCLEOTIDE SEQUENCE</scope>
</reference>
<dbReference type="Proteomes" id="UP000681720">
    <property type="component" value="Unassembled WGS sequence"/>
</dbReference>
<evidence type="ECO:0000259" key="1">
    <source>
        <dbReference type="PROSITE" id="PS51767"/>
    </source>
</evidence>
<sequence length="40" mass="4362">STGYDTGELILGGYDTSKYTGNFTYAPVSVEGYWEFVADS</sequence>
<proteinExistence type="predicted"/>
<dbReference type="InterPro" id="IPR033121">
    <property type="entry name" value="PEPTIDASE_A1"/>
</dbReference>